<name>A0AAD4TNT4_OVIAM</name>
<accession>A0AAD4TNT4</accession>
<organism evidence="1 2">
    <name type="scientific">Ovis ammon polii</name>
    <dbReference type="NCBI Taxonomy" id="230172"/>
    <lineage>
        <taxon>Eukaryota</taxon>
        <taxon>Metazoa</taxon>
        <taxon>Chordata</taxon>
        <taxon>Craniata</taxon>
        <taxon>Vertebrata</taxon>
        <taxon>Euteleostomi</taxon>
        <taxon>Mammalia</taxon>
        <taxon>Eutheria</taxon>
        <taxon>Laurasiatheria</taxon>
        <taxon>Artiodactyla</taxon>
        <taxon>Ruminantia</taxon>
        <taxon>Pecora</taxon>
        <taxon>Bovidae</taxon>
        <taxon>Caprinae</taxon>
        <taxon>Ovis</taxon>
    </lineage>
</organism>
<evidence type="ECO:0000313" key="1">
    <source>
        <dbReference type="EMBL" id="KAI4531573.1"/>
    </source>
</evidence>
<keyword evidence="2" id="KW-1185">Reference proteome</keyword>
<evidence type="ECO:0000313" key="2">
    <source>
        <dbReference type="Proteomes" id="UP001214576"/>
    </source>
</evidence>
<dbReference type="Proteomes" id="UP001214576">
    <property type="component" value="Unassembled WGS sequence"/>
</dbReference>
<dbReference type="EMBL" id="JAKZEL010000023">
    <property type="protein sequence ID" value="KAI4531573.1"/>
    <property type="molecule type" value="Genomic_DNA"/>
</dbReference>
<protein>
    <submittedName>
        <fullName evidence="1">Uncharacterized protein</fullName>
    </submittedName>
</protein>
<comment type="caution">
    <text evidence="1">The sequence shown here is derived from an EMBL/GenBank/DDBJ whole genome shotgun (WGS) entry which is preliminary data.</text>
</comment>
<reference evidence="1" key="1">
    <citation type="submission" date="2022-03" db="EMBL/GenBank/DDBJ databases">
        <title>Genomic analyses of argali, domestic sheep and their hybrids provide insights into chromosomal evolution, heterosis and genetic basis of agronomic traits.</title>
        <authorList>
            <person name="Li M."/>
        </authorList>
    </citation>
    <scope>NUCLEOTIDE SEQUENCE</scope>
    <source>
        <strain evidence="1">CAU-MHL-2022a</strain>
        <tissue evidence="1">Skin</tissue>
    </source>
</reference>
<gene>
    <name evidence="1" type="ORF">MG293_018087</name>
</gene>
<proteinExistence type="predicted"/>
<dbReference type="AlphaFoldDB" id="A0AAD4TNT4"/>
<sequence length="123" mass="13943">MLKTDNHTARFSCAAWPLTRRFLFVLSPLNDPIRQRSSGICFEHLVASIPQGDEDDGALCIVYSFVDLRPLHATSACGTFLVTGVPRPQVQLITCQGPLFYDVKCDLYNKTRKLRRTQRTLRS</sequence>